<organism evidence="1 2">
    <name type="scientific">Cytobacillus oceanisediminis</name>
    <dbReference type="NCBI Taxonomy" id="665099"/>
    <lineage>
        <taxon>Bacteria</taxon>
        <taxon>Bacillati</taxon>
        <taxon>Bacillota</taxon>
        <taxon>Bacilli</taxon>
        <taxon>Bacillales</taxon>
        <taxon>Bacillaceae</taxon>
        <taxon>Cytobacillus</taxon>
    </lineage>
</organism>
<gene>
    <name evidence="1" type="ORF">IQ19_03625</name>
</gene>
<proteinExistence type="predicted"/>
<dbReference type="AlphaFoldDB" id="A0A562JMT5"/>
<dbReference type="EMBL" id="VLKI01000011">
    <property type="protein sequence ID" value="TWH84502.1"/>
    <property type="molecule type" value="Genomic_DNA"/>
</dbReference>
<accession>A0A562JMT5</accession>
<dbReference type="Proteomes" id="UP000318667">
    <property type="component" value="Unassembled WGS sequence"/>
</dbReference>
<dbReference type="InterPro" id="IPR019712">
    <property type="entry name" value="YtpB-like"/>
</dbReference>
<reference evidence="1 2" key="1">
    <citation type="journal article" date="2015" name="Stand. Genomic Sci.">
        <title>Genomic Encyclopedia of Bacterial and Archaeal Type Strains, Phase III: the genomes of soil and plant-associated and newly described type strains.</title>
        <authorList>
            <person name="Whitman W.B."/>
            <person name="Woyke T."/>
            <person name="Klenk H.P."/>
            <person name="Zhou Y."/>
            <person name="Lilburn T.G."/>
            <person name="Beck B.J."/>
            <person name="De Vos P."/>
            <person name="Vandamme P."/>
            <person name="Eisen J.A."/>
            <person name="Garrity G."/>
            <person name="Hugenholtz P."/>
            <person name="Kyrpides N.C."/>
        </authorList>
    </citation>
    <scope>NUCLEOTIDE SEQUENCE [LARGE SCALE GENOMIC DNA]</scope>
    <source>
        <strain evidence="1 2">CGMCC 1.10115</strain>
    </source>
</reference>
<dbReference type="Pfam" id="PF10776">
    <property type="entry name" value="DUF2600"/>
    <property type="match status" value="1"/>
</dbReference>
<comment type="caution">
    <text evidence="1">The sequence shown here is derived from an EMBL/GenBank/DDBJ whole genome shotgun (WGS) entry which is preliminary data.</text>
</comment>
<evidence type="ECO:0000313" key="2">
    <source>
        <dbReference type="Proteomes" id="UP000318667"/>
    </source>
</evidence>
<sequence>MPKEVGNVMSVPSMPISLMSHVYRKVLPAVHKELAYWKSRAEAIPDPELRNQALASIEHKTFHCEGGAIMSLMAKAKYEEAIRFIVAYQTISDYLDNLCDRSTSLDPGDFAALHESMEDALNTDASSKNYYRLRNEQDDGNYLADLAATCREVLSGLEHYSHIKSHLLELCRYYCDLQIHKHVVVEERVPRLQTWFDQYRSDIPEMEWYEFSACSGSTLGIFCLVSYALRDDFEREHAENIRNGYFPYIQGLHILLDYLIDQEEDRAGGDLNFCFYYENEEKLFSRLKHFVLEADKHTEKLPHKHFHKLINRGLLGIYLSDEKVRKQRNVRRLAKSMIKTGGMVSYFFYMNGRAYRAIQKLMPAGMAKAFIK</sequence>
<evidence type="ECO:0000313" key="1">
    <source>
        <dbReference type="EMBL" id="TWH84502.1"/>
    </source>
</evidence>
<name>A0A562JMT5_9BACI</name>
<keyword evidence="2" id="KW-1185">Reference proteome</keyword>
<protein>
    <submittedName>
        <fullName evidence="1">Tetraprenyl-beta-curcumene synthase</fullName>
    </submittedName>
</protein>